<keyword evidence="3" id="KW-1185">Reference proteome</keyword>
<feature type="region of interest" description="Disordered" evidence="1">
    <location>
        <begin position="31"/>
        <end position="120"/>
    </location>
</feature>
<reference evidence="2" key="1">
    <citation type="submission" date="2023-03" db="EMBL/GenBank/DDBJ databases">
        <title>Massive genome expansion in bonnet fungi (Mycena s.s.) driven by repeated elements and novel gene families across ecological guilds.</title>
        <authorList>
            <consortium name="Lawrence Berkeley National Laboratory"/>
            <person name="Harder C.B."/>
            <person name="Miyauchi S."/>
            <person name="Viragh M."/>
            <person name="Kuo A."/>
            <person name="Thoen E."/>
            <person name="Andreopoulos B."/>
            <person name="Lu D."/>
            <person name="Skrede I."/>
            <person name="Drula E."/>
            <person name="Henrissat B."/>
            <person name="Morin E."/>
            <person name="Kohler A."/>
            <person name="Barry K."/>
            <person name="LaButti K."/>
            <person name="Morin E."/>
            <person name="Salamov A."/>
            <person name="Lipzen A."/>
            <person name="Mereny Z."/>
            <person name="Hegedus B."/>
            <person name="Baldrian P."/>
            <person name="Stursova M."/>
            <person name="Weitz H."/>
            <person name="Taylor A."/>
            <person name="Grigoriev I.V."/>
            <person name="Nagy L.G."/>
            <person name="Martin F."/>
            <person name="Kauserud H."/>
        </authorList>
    </citation>
    <scope>NUCLEOTIDE SEQUENCE</scope>
    <source>
        <strain evidence="2">9284</strain>
    </source>
</reference>
<protein>
    <submittedName>
        <fullName evidence="2">Uncharacterized protein</fullName>
    </submittedName>
</protein>
<gene>
    <name evidence="2" type="ORF">FB45DRAFT_565547</name>
</gene>
<feature type="compositionally biased region" description="Basic and acidic residues" evidence="1">
    <location>
        <begin position="31"/>
        <end position="46"/>
    </location>
</feature>
<name>A0AAD7F973_9AGAR</name>
<evidence type="ECO:0000256" key="1">
    <source>
        <dbReference type="SAM" id="MobiDB-lite"/>
    </source>
</evidence>
<accession>A0AAD7F973</accession>
<feature type="compositionally biased region" description="Polar residues" evidence="1">
    <location>
        <begin position="63"/>
        <end position="92"/>
    </location>
</feature>
<dbReference type="AlphaFoldDB" id="A0AAD7F973"/>
<sequence length="217" mass="23150">MSATSLAVLCPIMVPPSNNQGRQPAVVSAQLEDRTMGEEKGMRTEGDSCLGDESNFADDDIGSVSTRFSRTTPTSCNIRVADTDNQSETSSKPRPASFSDASTPRPALSTQNPHLLDDGPPSVVLSDPLFVPYDHGLVLFRSVEEAYGISPSHATTTNGLAPAAEISMGSPESPRATGVKRRRLDGVDNFSPRGSSCSWTLLRSSRIQLPPSKPTLF</sequence>
<comment type="caution">
    <text evidence="2">The sequence shown here is derived from an EMBL/GenBank/DDBJ whole genome shotgun (WGS) entry which is preliminary data.</text>
</comment>
<dbReference type="Proteomes" id="UP001221142">
    <property type="component" value="Unassembled WGS sequence"/>
</dbReference>
<evidence type="ECO:0000313" key="2">
    <source>
        <dbReference type="EMBL" id="KAJ7604635.1"/>
    </source>
</evidence>
<dbReference type="EMBL" id="JARKIF010000095">
    <property type="protein sequence ID" value="KAJ7604635.1"/>
    <property type="molecule type" value="Genomic_DNA"/>
</dbReference>
<organism evidence="2 3">
    <name type="scientific">Roridomyces roridus</name>
    <dbReference type="NCBI Taxonomy" id="1738132"/>
    <lineage>
        <taxon>Eukaryota</taxon>
        <taxon>Fungi</taxon>
        <taxon>Dikarya</taxon>
        <taxon>Basidiomycota</taxon>
        <taxon>Agaricomycotina</taxon>
        <taxon>Agaricomycetes</taxon>
        <taxon>Agaricomycetidae</taxon>
        <taxon>Agaricales</taxon>
        <taxon>Marasmiineae</taxon>
        <taxon>Mycenaceae</taxon>
        <taxon>Roridomyces</taxon>
    </lineage>
</organism>
<evidence type="ECO:0000313" key="3">
    <source>
        <dbReference type="Proteomes" id="UP001221142"/>
    </source>
</evidence>
<proteinExistence type="predicted"/>